<gene>
    <name evidence="1" type="ORF">P0083_00500</name>
</gene>
<evidence type="ECO:0000313" key="2">
    <source>
        <dbReference type="Proteomes" id="UP001222182"/>
    </source>
</evidence>
<organism evidence="1 2">
    <name type="scientific">Enterococcus faecalis</name>
    <name type="common">Streptococcus faecalis</name>
    <dbReference type="NCBI Taxonomy" id="1351"/>
    <lineage>
        <taxon>Bacteria</taxon>
        <taxon>Bacillati</taxon>
        <taxon>Bacillota</taxon>
        <taxon>Bacilli</taxon>
        <taxon>Lactobacillales</taxon>
        <taxon>Enterococcaceae</taxon>
        <taxon>Enterococcus</taxon>
    </lineage>
</organism>
<proteinExistence type="predicted"/>
<reference evidence="1 2" key="1">
    <citation type="submission" date="2023-03" db="EMBL/GenBank/DDBJ databases">
        <title>Complete genome sequence of an Enterococcus faecalis urinary isolate.</title>
        <authorList>
            <person name="Brauer A.L."/>
            <person name="Armbruster C.E."/>
        </authorList>
    </citation>
    <scope>NUCLEOTIDE SEQUENCE [LARGE SCALE GENOMIC DNA]</scope>
    <source>
        <strain evidence="1 2">3143</strain>
    </source>
</reference>
<dbReference type="EMBL" id="CP119528">
    <property type="protein sequence ID" value="WER42841.1"/>
    <property type="molecule type" value="Genomic_DNA"/>
</dbReference>
<evidence type="ECO:0000313" key="1">
    <source>
        <dbReference type="EMBL" id="WER42841.1"/>
    </source>
</evidence>
<protein>
    <submittedName>
        <fullName evidence="1">Gp15 family bacteriophage protein</fullName>
    </submittedName>
</protein>
<dbReference type="RefSeq" id="WP_023894568.1">
    <property type="nucleotide sequence ID" value="NZ_CABGRP010000005.1"/>
</dbReference>
<dbReference type="AlphaFoldDB" id="A0ABD7XNJ0"/>
<dbReference type="Proteomes" id="UP001222182">
    <property type="component" value="Chromosome"/>
</dbReference>
<dbReference type="Pfam" id="PF06854">
    <property type="entry name" value="Phage_Gp15"/>
    <property type="match status" value="1"/>
</dbReference>
<sequence>MRLNDPLPSFFEFEEKEYPLNLAFDRVLDVFDVLSDDGMNLPDKVETCIKILVGDVGLDIISQFVMFRELYDTYLVFGKKSEVVTDELGNVMPMKPVSKDMDIVLDAKYIYASFRQIGINLFEEQGRLSWEEFQVLLETLPDDTPIQKIKSIRNWKPQKGESTEHKEQMRELQRRYALPNYVREEEEDG</sequence>
<dbReference type="InterPro" id="IPR009660">
    <property type="entry name" value="Phage_A500_Gp15"/>
</dbReference>
<name>A0ABD7XNJ0_ENTFL</name>
<accession>A0ABD7XNJ0</accession>